<dbReference type="EMBL" id="DWWV01000088">
    <property type="protein sequence ID" value="HJC10536.1"/>
    <property type="molecule type" value="Genomic_DNA"/>
</dbReference>
<accession>A0A9D2N478</accession>
<evidence type="ECO:0000313" key="2">
    <source>
        <dbReference type="EMBL" id="HJC10536.1"/>
    </source>
</evidence>
<name>A0A9D2N478_9FIRM</name>
<proteinExistence type="predicted"/>
<keyword evidence="1" id="KW-0812">Transmembrane</keyword>
<dbReference type="Proteomes" id="UP000823893">
    <property type="component" value="Unassembled WGS sequence"/>
</dbReference>
<sequence length="207" mass="24198">MKKTELLSEEKKKKIENFFYYYKYHVLIGALILIFVITFIKDMVTKIDYDYSIAFLGNYSMTEEESQAFQTWFEEHGEDLNGDGEVHVQISDYSCPEEGEDGYDPQVFAAMQTRFIVDVQEGTSMIYFLNEEQYQKYQDQGIFPENEEEYTLVKDCQGYQEAGSPQSVENYMVALRVIDEESGLGEKEEIQEYYAANEKLLQTFIGE</sequence>
<keyword evidence="1" id="KW-1133">Transmembrane helix</keyword>
<evidence type="ECO:0000313" key="3">
    <source>
        <dbReference type="Proteomes" id="UP000823893"/>
    </source>
</evidence>
<organism evidence="2 3">
    <name type="scientific">Candidatus Blautia merdigallinarum</name>
    <dbReference type="NCBI Taxonomy" id="2838495"/>
    <lineage>
        <taxon>Bacteria</taxon>
        <taxon>Bacillati</taxon>
        <taxon>Bacillota</taxon>
        <taxon>Clostridia</taxon>
        <taxon>Lachnospirales</taxon>
        <taxon>Lachnospiraceae</taxon>
        <taxon>Blautia</taxon>
    </lineage>
</organism>
<reference evidence="2" key="2">
    <citation type="submission" date="2021-04" db="EMBL/GenBank/DDBJ databases">
        <authorList>
            <person name="Gilroy R."/>
        </authorList>
    </citation>
    <scope>NUCLEOTIDE SEQUENCE</scope>
    <source>
        <strain evidence="2">ChiSxjej6B18-287</strain>
    </source>
</reference>
<keyword evidence="1" id="KW-0472">Membrane</keyword>
<feature type="transmembrane region" description="Helical" evidence="1">
    <location>
        <begin position="21"/>
        <end position="40"/>
    </location>
</feature>
<comment type="caution">
    <text evidence="2">The sequence shown here is derived from an EMBL/GenBank/DDBJ whole genome shotgun (WGS) entry which is preliminary data.</text>
</comment>
<dbReference type="AlphaFoldDB" id="A0A9D2N478"/>
<gene>
    <name evidence="2" type="ORF">H9935_06925</name>
</gene>
<reference evidence="2" key="1">
    <citation type="journal article" date="2021" name="PeerJ">
        <title>Extensive microbial diversity within the chicken gut microbiome revealed by metagenomics and culture.</title>
        <authorList>
            <person name="Gilroy R."/>
            <person name="Ravi A."/>
            <person name="Getino M."/>
            <person name="Pursley I."/>
            <person name="Horton D.L."/>
            <person name="Alikhan N.F."/>
            <person name="Baker D."/>
            <person name="Gharbi K."/>
            <person name="Hall N."/>
            <person name="Watson M."/>
            <person name="Adriaenssens E.M."/>
            <person name="Foster-Nyarko E."/>
            <person name="Jarju S."/>
            <person name="Secka A."/>
            <person name="Antonio M."/>
            <person name="Oren A."/>
            <person name="Chaudhuri R.R."/>
            <person name="La Ragione R."/>
            <person name="Hildebrand F."/>
            <person name="Pallen M.J."/>
        </authorList>
    </citation>
    <scope>NUCLEOTIDE SEQUENCE</scope>
    <source>
        <strain evidence="2">ChiSxjej6B18-287</strain>
    </source>
</reference>
<protein>
    <submittedName>
        <fullName evidence="2">Uncharacterized protein</fullName>
    </submittedName>
</protein>
<evidence type="ECO:0000256" key="1">
    <source>
        <dbReference type="SAM" id="Phobius"/>
    </source>
</evidence>